<sequence length="208" mass="24290">MIENSTNETSAPHLHWIGATYASTAAISALICSPVLLIISIDKKLINSFYFYSMHQLMADFLSLCSFGVYGGLVLTFGTNFEWFMIFVSWTRFMVLRDRQIRSNSITIENWTTKFKHYSSCLIVWLSYACLYSTYFFTQKPIYLLDFTVYSWRYAEGPFFIRFLKNYDLYHNLLTSILLIMINGASLVVVRLRLRETRLVKETAICTQ</sequence>
<dbReference type="Proteomes" id="UP000887565">
    <property type="component" value="Unplaced"/>
</dbReference>
<dbReference type="AlphaFoldDB" id="A0A915ICR1"/>
<accession>A0A915ICR1</accession>
<feature type="transmembrane region" description="Helical" evidence="1">
    <location>
        <begin position="77"/>
        <end position="96"/>
    </location>
</feature>
<proteinExistence type="predicted"/>
<evidence type="ECO:0000313" key="3">
    <source>
        <dbReference type="WBParaSite" id="nRc.2.0.1.t11687-RA"/>
    </source>
</evidence>
<keyword evidence="1" id="KW-0812">Transmembrane</keyword>
<name>A0A915ICR1_ROMCU</name>
<dbReference type="WBParaSite" id="nRc.2.0.1.t11687-RA">
    <property type="protein sequence ID" value="nRc.2.0.1.t11687-RA"/>
    <property type="gene ID" value="nRc.2.0.1.g11687"/>
</dbReference>
<keyword evidence="2" id="KW-1185">Reference proteome</keyword>
<feature type="transmembrane region" description="Helical" evidence="1">
    <location>
        <begin position="117"/>
        <end position="137"/>
    </location>
</feature>
<keyword evidence="1" id="KW-0472">Membrane</keyword>
<feature type="transmembrane region" description="Helical" evidence="1">
    <location>
        <begin position="169"/>
        <end position="190"/>
    </location>
</feature>
<organism evidence="2 3">
    <name type="scientific">Romanomermis culicivorax</name>
    <name type="common">Nematode worm</name>
    <dbReference type="NCBI Taxonomy" id="13658"/>
    <lineage>
        <taxon>Eukaryota</taxon>
        <taxon>Metazoa</taxon>
        <taxon>Ecdysozoa</taxon>
        <taxon>Nematoda</taxon>
        <taxon>Enoplea</taxon>
        <taxon>Dorylaimia</taxon>
        <taxon>Mermithida</taxon>
        <taxon>Mermithoidea</taxon>
        <taxon>Mermithidae</taxon>
        <taxon>Romanomermis</taxon>
    </lineage>
</organism>
<feature type="transmembrane region" description="Helical" evidence="1">
    <location>
        <begin position="14"/>
        <end position="37"/>
    </location>
</feature>
<keyword evidence="1" id="KW-1133">Transmembrane helix</keyword>
<protein>
    <submittedName>
        <fullName evidence="3">Uncharacterized protein</fullName>
    </submittedName>
</protein>
<reference evidence="3" key="1">
    <citation type="submission" date="2022-11" db="UniProtKB">
        <authorList>
            <consortium name="WormBaseParasite"/>
        </authorList>
    </citation>
    <scope>IDENTIFICATION</scope>
</reference>
<evidence type="ECO:0000256" key="1">
    <source>
        <dbReference type="SAM" id="Phobius"/>
    </source>
</evidence>
<feature type="transmembrane region" description="Helical" evidence="1">
    <location>
        <begin position="49"/>
        <end position="71"/>
    </location>
</feature>
<evidence type="ECO:0000313" key="2">
    <source>
        <dbReference type="Proteomes" id="UP000887565"/>
    </source>
</evidence>